<dbReference type="InterPro" id="IPR021858">
    <property type="entry name" value="Fun_TF"/>
</dbReference>
<gene>
    <name evidence="9" type="ORF">L207DRAFT_569350</name>
</gene>
<keyword evidence="4" id="KW-0238">DNA-binding</keyword>
<dbReference type="InterPro" id="IPR052360">
    <property type="entry name" value="Transcr_Regulatory_Proteins"/>
</dbReference>
<keyword evidence="5" id="KW-0804">Transcription</keyword>
<dbReference type="Pfam" id="PF11951">
    <property type="entry name" value="Fungal_trans_2"/>
    <property type="match status" value="1"/>
</dbReference>
<dbReference type="PANTHER" id="PTHR36206">
    <property type="entry name" value="ASPERCRYPTIN BIOSYNTHESIS CLUSTER-SPECIFIC TRANSCRIPTION REGULATOR ATNN-RELATED"/>
    <property type="match status" value="1"/>
</dbReference>
<evidence type="ECO:0000256" key="3">
    <source>
        <dbReference type="ARBA" id="ARBA00023015"/>
    </source>
</evidence>
<dbReference type="GO" id="GO:0008270">
    <property type="term" value="F:zinc ion binding"/>
    <property type="evidence" value="ECO:0007669"/>
    <property type="project" value="InterPro"/>
</dbReference>
<evidence type="ECO:0000256" key="2">
    <source>
        <dbReference type="ARBA" id="ARBA00022833"/>
    </source>
</evidence>
<dbReference type="PROSITE" id="PS00463">
    <property type="entry name" value="ZN2_CY6_FUNGAL_1"/>
    <property type="match status" value="1"/>
</dbReference>
<dbReference type="SMART" id="SM00066">
    <property type="entry name" value="GAL4"/>
    <property type="match status" value="1"/>
</dbReference>
<dbReference type="EMBL" id="KZ613951">
    <property type="protein sequence ID" value="PMD35948.1"/>
    <property type="molecule type" value="Genomic_DNA"/>
</dbReference>
<dbReference type="OrthoDB" id="3172332at2759"/>
<keyword evidence="6" id="KW-0539">Nucleus</keyword>
<dbReference type="SUPFAM" id="SSF57701">
    <property type="entry name" value="Zn2/Cys6 DNA-binding domain"/>
    <property type="match status" value="1"/>
</dbReference>
<dbReference type="AlphaFoldDB" id="A0A2J6RBQ5"/>
<evidence type="ECO:0000256" key="7">
    <source>
        <dbReference type="SAM" id="MobiDB-lite"/>
    </source>
</evidence>
<dbReference type="Gene3D" id="4.10.240.10">
    <property type="entry name" value="Zn(2)-C6 fungal-type DNA-binding domain"/>
    <property type="match status" value="1"/>
</dbReference>
<feature type="region of interest" description="Disordered" evidence="7">
    <location>
        <begin position="1"/>
        <end position="41"/>
    </location>
</feature>
<feature type="domain" description="Zn(2)-C6 fungal-type" evidence="8">
    <location>
        <begin position="48"/>
        <end position="76"/>
    </location>
</feature>
<dbReference type="InterPro" id="IPR001138">
    <property type="entry name" value="Zn2Cys6_DnaBD"/>
</dbReference>
<sequence>MQPTFSPAFSGDEDSSPTSNSTRALAYRSASADKPARKRRSAKKVKTGCQTCKIRRVKCDETKPYCQRCIKFGVQCDGYKPHEKSPVRAQTIQRIQSKALLPKHAPRPIQITAGVGFEDDLNGHCFRIYLDETAKQINGPFPNPLWSKLIPQISEQEPFVRSAIIAIGALRRHSRAKCLLQSEPFSLGFQGKDYQHALKLYEKSLRGMRDAILTGKHNLRNALIACLLVFIFEGMLGNQAAAAAHAESGLNLLFQSVINDIPGRSWEVRKAATHKYFEEDLLMAFSALDLQVLLFIDRRSKTVHEQMKSFQTRVIGTLPVEFRSLNEAQFFWQLIVNRNYHFLKSLQSLDMEILQEDTLGAEGGSANMDAKELLLSDPKEGPMTQKEEHLRYRIDIGRWTLAAQSLFEKIADGENEREKAGAALLMAQTKVSHIMLSGTFFTSESSYDVFLPEFTAIVNLAETILPYLVSLHQDSDPRFSVDIGIVPGIFLVASRCRFDDVRKRAIEMLFSCDLREGIWDALAVAHVARWLRSLELEGLVEGDPIPEEKRAVLSAINIDLHNKKANLGAIQRAKTDVIQRETSIAW</sequence>
<keyword evidence="2" id="KW-0862">Zinc</keyword>
<evidence type="ECO:0000313" key="9">
    <source>
        <dbReference type="EMBL" id="PMD35948.1"/>
    </source>
</evidence>
<name>A0A2J6RBQ5_HYAVF</name>
<keyword evidence="1" id="KW-0479">Metal-binding</keyword>
<organism evidence="9 10">
    <name type="scientific">Hyaloscypha variabilis (strain UAMH 11265 / GT02V1 / F)</name>
    <name type="common">Meliniomyces variabilis</name>
    <dbReference type="NCBI Taxonomy" id="1149755"/>
    <lineage>
        <taxon>Eukaryota</taxon>
        <taxon>Fungi</taxon>
        <taxon>Dikarya</taxon>
        <taxon>Ascomycota</taxon>
        <taxon>Pezizomycotina</taxon>
        <taxon>Leotiomycetes</taxon>
        <taxon>Helotiales</taxon>
        <taxon>Hyaloscyphaceae</taxon>
        <taxon>Hyaloscypha</taxon>
        <taxon>Hyaloscypha variabilis</taxon>
    </lineage>
</organism>
<keyword evidence="3" id="KW-0805">Transcription regulation</keyword>
<evidence type="ECO:0000259" key="8">
    <source>
        <dbReference type="PROSITE" id="PS50048"/>
    </source>
</evidence>
<dbReference type="InterPro" id="IPR036864">
    <property type="entry name" value="Zn2-C6_fun-type_DNA-bd_sf"/>
</dbReference>
<proteinExistence type="predicted"/>
<evidence type="ECO:0000256" key="4">
    <source>
        <dbReference type="ARBA" id="ARBA00023125"/>
    </source>
</evidence>
<protein>
    <recommendedName>
        <fullName evidence="8">Zn(2)-C6 fungal-type domain-containing protein</fullName>
    </recommendedName>
</protein>
<dbReference type="GO" id="GO:0000981">
    <property type="term" value="F:DNA-binding transcription factor activity, RNA polymerase II-specific"/>
    <property type="evidence" value="ECO:0007669"/>
    <property type="project" value="InterPro"/>
</dbReference>
<evidence type="ECO:0000256" key="5">
    <source>
        <dbReference type="ARBA" id="ARBA00023163"/>
    </source>
</evidence>
<evidence type="ECO:0000256" key="6">
    <source>
        <dbReference type="ARBA" id="ARBA00023242"/>
    </source>
</evidence>
<evidence type="ECO:0000313" key="10">
    <source>
        <dbReference type="Proteomes" id="UP000235786"/>
    </source>
</evidence>
<dbReference type="Pfam" id="PF00172">
    <property type="entry name" value="Zn_clus"/>
    <property type="match status" value="1"/>
</dbReference>
<accession>A0A2J6RBQ5</accession>
<dbReference type="PROSITE" id="PS50048">
    <property type="entry name" value="ZN2_CY6_FUNGAL_2"/>
    <property type="match status" value="1"/>
</dbReference>
<dbReference type="CDD" id="cd00067">
    <property type="entry name" value="GAL4"/>
    <property type="match status" value="1"/>
</dbReference>
<dbReference type="PANTHER" id="PTHR36206:SF4">
    <property type="entry name" value="HYPOTHETICAL CONSERVED PROTEIN (EUROFUNG)-RELATED"/>
    <property type="match status" value="1"/>
</dbReference>
<reference evidence="9 10" key="1">
    <citation type="submission" date="2016-04" db="EMBL/GenBank/DDBJ databases">
        <title>A degradative enzymes factory behind the ericoid mycorrhizal symbiosis.</title>
        <authorList>
            <consortium name="DOE Joint Genome Institute"/>
            <person name="Martino E."/>
            <person name="Morin E."/>
            <person name="Grelet G."/>
            <person name="Kuo A."/>
            <person name="Kohler A."/>
            <person name="Daghino S."/>
            <person name="Barry K."/>
            <person name="Choi C."/>
            <person name="Cichocki N."/>
            <person name="Clum A."/>
            <person name="Copeland A."/>
            <person name="Hainaut M."/>
            <person name="Haridas S."/>
            <person name="Labutti K."/>
            <person name="Lindquist E."/>
            <person name="Lipzen A."/>
            <person name="Khouja H.-R."/>
            <person name="Murat C."/>
            <person name="Ohm R."/>
            <person name="Olson A."/>
            <person name="Spatafora J."/>
            <person name="Veneault-Fourrey C."/>
            <person name="Henrissat B."/>
            <person name="Grigoriev I."/>
            <person name="Martin F."/>
            <person name="Perotto S."/>
        </authorList>
    </citation>
    <scope>NUCLEOTIDE SEQUENCE [LARGE SCALE GENOMIC DNA]</scope>
    <source>
        <strain evidence="9 10">F</strain>
    </source>
</reference>
<keyword evidence="10" id="KW-1185">Reference proteome</keyword>
<dbReference type="Proteomes" id="UP000235786">
    <property type="component" value="Unassembled WGS sequence"/>
</dbReference>
<evidence type="ECO:0000256" key="1">
    <source>
        <dbReference type="ARBA" id="ARBA00022723"/>
    </source>
</evidence>
<dbReference type="GO" id="GO:0003677">
    <property type="term" value="F:DNA binding"/>
    <property type="evidence" value="ECO:0007669"/>
    <property type="project" value="UniProtKB-KW"/>
</dbReference>